<sequence>MSFYAPTPLNHHLPLLTPAPTKRSREGRRRFCCASRGLMIGSR</sequence>
<name>A0A5B7EBH9_PORTR</name>
<keyword evidence="3" id="KW-1185">Reference proteome</keyword>
<dbReference type="AlphaFoldDB" id="A0A5B7EBH9"/>
<proteinExistence type="predicted"/>
<evidence type="ECO:0000313" key="2">
    <source>
        <dbReference type="EMBL" id="MPC30747.1"/>
    </source>
</evidence>
<protein>
    <submittedName>
        <fullName evidence="2">Uncharacterized protein</fullName>
    </submittedName>
</protein>
<gene>
    <name evidence="2" type="ORF">E2C01_024017</name>
</gene>
<dbReference type="Proteomes" id="UP000324222">
    <property type="component" value="Unassembled WGS sequence"/>
</dbReference>
<organism evidence="2 3">
    <name type="scientific">Portunus trituberculatus</name>
    <name type="common">Swimming crab</name>
    <name type="synonym">Neptunus trituberculatus</name>
    <dbReference type="NCBI Taxonomy" id="210409"/>
    <lineage>
        <taxon>Eukaryota</taxon>
        <taxon>Metazoa</taxon>
        <taxon>Ecdysozoa</taxon>
        <taxon>Arthropoda</taxon>
        <taxon>Crustacea</taxon>
        <taxon>Multicrustacea</taxon>
        <taxon>Malacostraca</taxon>
        <taxon>Eumalacostraca</taxon>
        <taxon>Eucarida</taxon>
        <taxon>Decapoda</taxon>
        <taxon>Pleocyemata</taxon>
        <taxon>Brachyura</taxon>
        <taxon>Eubrachyura</taxon>
        <taxon>Portunoidea</taxon>
        <taxon>Portunidae</taxon>
        <taxon>Portuninae</taxon>
        <taxon>Portunus</taxon>
    </lineage>
</organism>
<evidence type="ECO:0000256" key="1">
    <source>
        <dbReference type="SAM" id="MobiDB-lite"/>
    </source>
</evidence>
<evidence type="ECO:0000313" key="3">
    <source>
        <dbReference type="Proteomes" id="UP000324222"/>
    </source>
</evidence>
<feature type="compositionally biased region" description="Low complexity" evidence="1">
    <location>
        <begin position="1"/>
        <end position="21"/>
    </location>
</feature>
<comment type="caution">
    <text evidence="2">The sequence shown here is derived from an EMBL/GenBank/DDBJ whole genome shotgun (WGS) entry which is preliminary data.</text>
</comment>
<dbReference type="EMBL" id="VSRR010002311">
    <property type="protein sequence ID" value="MPC30747.1"/>
    <property type="molecule type" value="Genomic_DNA"/>
</dbReference>
<feature type="region of interest" description="Disordered" evidence="1">
    <location>
        <begin position="1"/>
        <end position="28"/>
    </location>
</feature>
<accession>A0A5B7EBH9</accession>
<reference evidence="2 3" key="1">
    <citation type="submission" date="2019-05" db="EMBL/GenBank/DDBJ databases">
        <title>Another draft genome of Portunus trituberculatus and its Hox gene families provides insights of decapod evolution.</title>
        <authorList>
            <person name="Jeong J.-H."/>
            <person name="Song I."/>
            <person name="Kim S."/>
            <person name="Choi T."/>
            <person name="Kim D."/>
            <person name="Ryu S."/>
            <person name="Kim W."/>
        </authorList>
    </citation>
    <scope>NUCLEOTIDE SEQUENCE [LARGE SCALE GENOMIC DNA]</scope>
    <source>
        <tissue evidence="2">Muscle</tissue>
    </source>
</reference>